<gene>
    <name evidence="1" type="ORF">EYF80_031891</name>
</gene>
<sequence>MFQHKFRCETFRDVSGLANVSTGAENLTFLQQIREVEEDSRRLIWVEITLTVHFGPMDPSHSTVTGAVSVKLFIPSAKSRAC</sequence>
<comment type="caution">
    <text evidence="1">The sequence shown here is derived from an EMBL/GenBank/DDBJ whole genome shotgun (WGS) entry which is preliminary data.</text>
</comment>
<organism evidence="1 2">
    <name type="scientific">Liparis tanakae</name>
    <name type="common">Tanaka's snailfish</name>
    <dbReference type="NCBI Taxonomy" id="230148"/>
    <lineage>
        <taxon>Eukaryota</taxon>
        <taxon>Metazoa</taxon>
        <taxon>Chordata</taxon>
        <taxon>Craniata</taxon>
        <taxon>Vertebrata</taxon>
        <taxon>Euteleostomi</taxon>
        <taxon>Actinopterygii</taxon>
        <taxon>Neopterygii</taxon>
        <taxon>Teleostei</taxon>
        <taxon>Neoteleostei</taxon>
        <taxon>Acanthomorphata</taxon>
        <taxon>Eupercaria</taxon>
        <taxon>Perciformes</taxon>
        <taxon>Cottioidei</taxon>
        <taxon>Cottales</taxon>
        <taxon>Liparidae</taxon>
        <taxon>Liparis</taxon>
    </lineage>
</organism>
<evidence type="ECO:0000313" key="2">
    <source>
        <dbReference type="Proteomes" id="UP000314294"/>
    </source>
</evidence>
<dbReference type="Proteomes" id="UP000314294">
    <property type="component" value="Unassembled WGS sequence"/>
</dbReference>
<accession>A0A4Z2GZ10</accession>
<proteinExistence type="predicted"/>
<name>A0A4Z2GZ10_9TELE</name>
<reference evidence="1 2" key="1">
    <citation type="submission" date="2019-03" db="EMBL/GenBank/DDBJ databases">
        <title>First draft genome of Liparis tanakae, snailfish: a comprehensive survey of snailfish specific genes.</title>
        <authorList>
            <person name="Kim W."/>
            <person name="Song I."/>
            <person name="Jeong J.-H."/>
            <person name="Kim D."/>
            <person name="Kim S."/>
            <person name="Ryu S."/>
            <person name="Song J.Y."/>
            <person name="Lee S.K."/>
        </authorList>
    </citation>
    <scope>NUCLEOTIDE SEQUENCE [LARGE SCALE GENOMIC DNA]</scope>
    <source>
        <tissue evidence="1">Muscle</tissue>
    </source>
</reference>
<protein>
    <submittedName>
        <fullName evidence="1">Uncharacterized protein</fullName>
    </submittedName>
</protein>
<dbReference type="AlphaFoldDB" id="A0A4Z2GZ10"/>
<dbReference type="EMBL" id="SRLO01000394">
    <property type="protein sequence ID" value="TNN57892.1"/>
    <property type="molecule type" value="Genomic_DNA"/>
</dbReference>
<keyword evidence="2" id="KW-1185">Reference proteome</keyword>
<evidence type="ECO:0000313" key="1">
    <source>
        <dbReference type="EMBL" id="TNN57892.1"/>
    </source>
</evidence>